<dbReference type="AlphaFoldDB" id="A0AAP2CRY4"/>
<protein>
    <submittedName>
        <fullName evidence="3">1-acyl-sn-glycerol-3-phosphate acyltransferase</fullName>
    </submittedName>
</protein>
<feature type="transmembrane region" description="Helical" evidence="1">
    <location>
        <begin position="12"/>
        <end position="31"/>
    </location>
</feature>
<accession>A0AAP2CRY4</accession>
<keyword evidence="3" id="KW-0808">Transferase</keyword>
<keyword evidence="3" id="KW-0012">Acyltransferase</keyword>
<dbReference type="Pfam" id="PF01553">
    <property type="entry name" value="Acyltransferase"/>
    <property type="match status" value="1"/>
</dbReference>
<keyword evidence="1" id="KW-1133">Transmembrane helix</keyword>
<dbReference type="RefSeq" id="WP_327795464.1">
    <property type="nucleotide sequence ID" value="NZ_JADQAZ010000004.1"/>
</dbReference>
<keyword evidence="1" id="KW-0812">Transmembrane</keyword>
<organism evidence="3 4">
    <name type="scientific">Harenicola maris</name>
    <dbReference type="NCBI Taxonomy" id="2841044"/>
    <lineage>
        <taxon>Bacteria</taxon>
        <taxon>Pseudomonadati</taxon>
        <taxon>Pseudomonadota</taxon>
        <taxon>Alphaproteobacteria</taxon>
        <taxon>Rhodobacterales</taxon>
        <taxon>Paracoccaceae</taxon>
        <taxon>Harenicola</taxon>
    </lineage>
</organism>
<evidence type="ECO:0000313" key="4">
    <source>
        <dbReference type="Proteomes" id="UP001315686"/>
    </source>
</evidence>
<gene>
    <name evidence="3" type="ORF">IV417_17715</name>
</gene>
<evidence type="ECO:0000256" key="1">
    <source>
        <dbReference type="SAM" id="Phobius"/>
    </source>
</evidence>
<dbReference type="Proteomes" id="UP001315686">
    <property type="component" value="Unassembled WGS sequence"/>
</dbReference>
<keyword evidence="4" id="KW-1185">Reference proteome</keyword>
<evidence type="ECO:0000259" key="2">
    <source>
        <dbReference type="Pfam" id="PF01553"/>
    </source>
</evidence>
<dbReference type="EMBL" id="JADQAZ010000004">
    <property type="protein sequence ID" value="MBT0959229.1"/>
    <property type="molecule type" value="Genomic_DNA"/>
</dbReference>
<name>A0AAP2CRY4_9RHOB</name>
<comment type="caution">
    <text evidence="3">The sequence shown here is derived from an EMBL/GenBank/DDBJ whole genome shotgun (WGS) entry which is preliminary data.</text>
</comment>
<feature type="domain" description="Phospholipid/glycerol acyltransferase" evidence="2">
    <location>
        <begin position="31"/>
        <end position="139"/>
    </location>
</feature>
<dbReference type="GO" id="GO:0016746">
    <property type="term" value="F:acyltransferase activity"/>
    <property type="evidence" value="ECO:0007669"/>
    <property type="project" value="UniProtKB-KW"/>
</dbReference>
<evidence type="ECO:0000313" key="3">
    <source>
        <dbReference type="EMBL" id="MBT0959229.1"/>
    </source>
</evidence>
<sequence length="230" mass="26345">MKRFLDATLGRWVRHFFFVLVRGYYALFYNVSFAGKHLLQDRPGTLILATHVSRHDGPLISAILYSTARVRPTVHYGEYHSWAQWFPLYVAAAIPMSSPKTWPEAKRAARKRRTLEIIHKVLGNGNSILLFPAGRVRRQPEEIVAPYLSGVHDILRAEPETPVMLLRTEGLGRFQTAKYDLFWSFLGRKQGRRHVAMDLRPLTDLDPNLDLAAFNAKLEELLNRPIPGGF</sequence>
<proteinExistence type="predicted"/>
<keyword evidence="1" id="KW-0472">Membrane</keyword>
<dbReference type="InterPro" id="IPR002123">
    <property type="entry name" value="Plipid/glycerol_acylTrfase"/>
</dbReference>
<dbReference type="SUPFAM" id="SSF69593">
    <property type="entry name" value="Glycerol-3-phosphate (1)-acyltransferase"/>
    <property type="match status" value="1"/>
</dbReference>
<reference evidence="3 4" key="1">
    <citation type="journal article" date="2021" name="Arch. Microbiol.">
        <title>Harenicola maris gen. nov., sp. nov. isolated from the Sea of Japan shallow sediments.</title>
        <authorList>
            <person name="Romanenko L.A."/>
            <person name="Kurilenko V.V."/>
            <person name="Chernysheva N.Y."/>
            <person name="Tekutyeva L.A."/>
            <person name="Velansky P.V."/>
            <person name="Svetashev V.I."/>
            <person name="Isaeva M.P."/>
        </authorList>
    </citation>
    <scope>NUCLEOTIDE SEQUENCE [LARGE SCALE GENOMIC DNA]</scope>
    <source>
        <strain evidence="3 4">KMM 3653</strain>
    </source>
</reference>